<keyword evidence="4" id="KW-1185">Reference proteome</keyword>
<dbReference type="PATRIC" id="fig|1280950.3.peg.85"/>
<keyword evidence="2" id="KW-1133">Transmembrane helix</keyword>
<evidence type="ECO:0000313" key="3">
    <source>
        <dbReference type="EMBL" id="KCZ93793.1"/>
    </source>
</evidence>
<keyword evidence="2" id="KW-0812">Transmembrane</keyword>
<dbReference type="AlphaFoldDB" id="A0A059FTK4"/>
<dbReference type="InterPro" id="IPR025961">
    <property type="entry name" value="Metal_resist"/>
</dbReference>
<evidence type="ECO:0000256" key="2">
    <source>
        <dbReference type="SAM" id="Phobius"/>
    </source>
</evidence>
<evidence type="ECO:0000256" key="1">
    <source>
        <dbReference type="SAM" id="MobiDB-lite"/>
    </source>
</evidence>
<sequence>MSEPGTRRRIPFWLTLSLMANMLLVGLLVGTVVRSGDDTHRRDRMMSERPPVMEHASRKDREAIRRVMMESFKSARDEMDHRKAARAELGRALRLEPYDPDAVRAAFAELRRTDEAVHAVTHESLATRLGDLSASERDGLAQLLSREPGEGRRGRHPGGPPGPERD</sequence>
<protein>
    <recommendedName>
        <fullName evidence="5">Zinc resistance-associated protein</fullName>
    </recommendedName>
</protein>
<keyword evidence="2" id="KW-0472">Membrane</keyword>
<organism evidence="3 4">
    <name type="scientific">Hyphomonas johnsonii MHS-2</name>
    <dbReference type="NCBI Taxonomy" id="1280950"/>
    <lineage>
        <taxon>Bacteria</taxon>
        <taxon>Pseudomonadati</taxon>
        <taxon>Pseudomonadota</taxon>
        <taxon>Alphaproteobacteria</taxon>
        <taxon>Hyphomonadales</taxon>
        <taxon>Hyphomonadaceae</taxon>
        <taxon>Hyphomonas</taxon>
    </lineage>
</organism>
<dbReference type="OrthoDB" id="7620073at2"/>
<reference evidence="3 4" key="1">
    <citation type="journal article" date="2014" name="Antonie Van Leeuwenhoek">
        <title>Hyphomonas beringensis sp. nov. and Hyphomonas chukchiensis sp. nov., isolated from surface seawater of the Bering Sea and Chukchi Sea.</title>
        <authorList>
            <person name="Li C."/>
            <person name="Lai Q."/>
            <person name="Li G."/>
            <person name="Dong C."/>
            <person name="Wang J."/>
            <person name="Liao Y."/>
            <person name="Shao Z."/>
        </authorList>
    </citation>
    <scope>NUCLEOTIDE SEQUENCE [LARGE SCALE GENOMIC DNA]</scope>
    <source>
        <strain evidence="3 4">MHS-2</strain>
    </source>
</reference>
<dbReference type="Pfam" id="PF13801">
    <property type="entry name" value="Metal_resist"/>
    <property type="match status" value="1"/>
</dbReference>
<dbReference type="EMBL" id="ARYK01000001">
    <property type="protein sequence ID" value="KCZ93793.1"/>
    <property type="molecule type" value="Genomic_DNA"/>
</dbReference>
<dbReference type="Proteomes" id="UP000025171">
    <property type="component" value="Unassembled WGS sequence"/>
</dbReference>
<feature type="transmembrane region" description="Helical" evidence="2">
    <location>
        <begin position="12"/>
        <end position="36"/>
    </location>
</feature>
<gene>
    <name evidence="3" type="ORF">HJO_00415</name>
</gene>
<proteinExistence type="predicted"/>
<evidence type="ECO:0000313" key="4">
    <source>
        <dbReference type="Proteomes" id="UP000025171"/>
    </source>
</evidence>
<name>A0A059FTK4_9PROT</name>
<evidence type="ECO:0008006" key="5">
    <source>
        <dbReference type="Google" id="ProtNLM"/>
    </source>
</evidence>
<dbReference type="eggNOG" id="COG5612">
    <property type="taxonomic scope" value="Bacteria"/>
</dbReference>
<dbReference type="RefSeq" id="WP_035612426.1">
    <property type="nucleotide sequence ID" value="NZ_ARYK01000001.1"/>
</dbReference>
<comment type="caution">
    <text evidence="3">The sequence shown here is derived from an EMBL/GenBank/DDBJ whole genome shotgun (WGS) entry which is preliminary data.</text>
</comment>
<feature type="region of interest" description="Disordered" evidence="1">
    <location>
        <begin position="130"/>
        <end position="166"/>
    </location>
</feature>
<accession>A0A059FTK4</accession>
<dbReference type="STRING" id="1280950.HJO_00415"/>